<keyword evidence="9" id="KW-0436">Ligase</keyword>
<dbReference type="InterPro" id="IPR029055">
    <property type="entry name" value="Ntn_hydrolases_N"/>
</dbReference>
<dbReference type="CDD" id="cd01991">
    <property type="entry name" value="Asn_synthase_B_C"/>
    <property type="match status" value="1"/>
</dbReference>
<dbReference type="SUPFAM" id="SSF52402">
    <property type="entry name" value="Adenine nucleotide alpha hydrolases-like"/>
    <property type="match status" value="1"/>
</dbReference>
<dbReference type="InterPro" id="IPR006426">
    <property type="entry name" value="Asn_synth_AEB"/>
</dbReference>
<evidence type="ECO:0000313" key="9">
    <source>
        <dbReference type="EMBL" id="MCD2425193.1"/>
    </source>
</evidence>
<dbReference type="InterPro" id="IPR014729">
    <property type="entry name" value="Rossmann-like_a/b/a_fold"/>
</dbReference>
<dbReference type="NCBIfam" id="TIGR01536">
    <property type="entry name" value="asn_synth_AEB"/>
    <property type="match status" value="1"/>
</dbReference>
<dbReference type="GO" id="GO:0004066">
    <property type="term" value="F:asparagine synthase (glutamine-hydrolyzing) activity"/>
    <property type="evidence" value="ECO:0007669"/>
    <property type="project" value="UniProtKB-EC"/>
</dbReference>
<keyword evidence="4" id="KW-0547">Nucleotide-binding</keyword>
<dbReference type="EC" id="6.3.5.4" evidence="3"/>
<dbReference type="PROSITE" id="PS51278">
    <property type="entry name" value="GATASE_TYPE_2"/>
    <property type="match status" value="1"/>
</dbReference>
<dbReference type="InterPro" id="IPR051786">
    <property type="entry name" value="ASN_synthetase/amidase"/>
</dbReference>
<reference evidence="9 10" key="1">
    <citation type="submission" date="2021-11" db="EMBL/GenBank/DDBJ databases">
        <title>Genomic of Niabella pedocola.</title>
        <authorList>
            <person name="Wu T."/>
        </authorList>
    </citation>
    <scope>NUCLEOTIDE SEQUENCE [LARGE SCALE GENOMIC DNA]</scope>
    <source>
        <strain evidence="9 10">JCM 31011</strain>
    </source>
</reference>
<comment type="similarity">
    <text evidence="2">Belongs to the asparagine synthetase family.</text>
</comment>
<comment type="catalytic activity">
    <reaction evidence="7">
        <text>L-aspartate + L-glutamine + ATP + H2O = L-asparagine + L-glutamate + AMP + diphosphate + H(+)</text>
        <dbReference type="Rhea" id="RHEA:12228"/>
        <dbReference type="ChEBI" id="CHEBI:15377"/>
        <dbReference type="ChEBI" id="CHEBI:15378"/>
        <dbReference type="ChEBI" id="CHEBI:29985"/>
        <dbReference type="ChEBI" id="CHEBI:29991"/>
        <dbReference type="ChEBI" id="CHEBI:30616"/>
        <dbReference type="ChEBI" id="CHEBI:33019"/>
        <dbReference type="ChEBI" id="CHEBI:58048"/>
        <dbReference type="ChEBI" id="CHEBI:58359"/>
        <dbReference type="ChEBI" id="CHEBI:456215"/>
        <dbReference type="EC" id="6.3.5.4"/>
    </reaction>
</comment>
<dbReference type="InterPro" id="IPR033738">
    <property type="entry name" value="AsnB_N"/>
</dbReference>
<name>A0ABS8PVU6_9BACT</name>
<comment type="pathway">
    <text evidence="1">Amino-acid biosynthesis; L-asparagine biosynthesis; L-asparagine from L-aspartate (L-Gln route): step 1/1.</text>
</comment>
<evidence type="ECO:0000313" key="10">
    <source>
        <dbReference type="Proteomes" id="UP001199816"/>
    </source>
</evidence>
<dbReference type="EMBL" id="JAJNEC010000006">
    <property type="protein sequence ID" value="MCD2425193.1"/>
    <property type="molecule type" value="Genomic_DNA"/>
</dbReference>
<dbReference type="RefSeq" id="WP_231007628.1">
    <property type="nucleotide sequence ID" value="NZ_JAJNEC010000006.1"/>
</dbReference>
<keyword evidence="6" id="KW-0315">Glutamine amidotransferase</keyword>
<evidence type="ECO:0000256" key="5">
    <source>
        <dbReference type="ARBA" id="ARBA00022840"/>
    </source>
</evidence>
<dbReference type="Pfam" id="PF13537">
    <property type="entry name" value="GATase_7"/>
    <property type="match status" value="1"/>
</dbReference>
<dbReference type="SUPFAM" id="SSF56235">
    <property type="entry name" value="N-terminal nucleophile aminohydrolases (Ntn hydrolases)"/>
    <property type="match status" value="1"/>
</dbReference>
<evidence type="ECO:0000256" key="1">
    <source>
        <dbReference type="ARBA" id="ARBA00005187"/>
    </source>
</evidence>
<evidence type="ECO:0000256" key="2">
    <source>
        <dbReference type="ARBA" id="ARBA00005752"/>
    </source>
</evidence>
<dbReference type="Gene3D" id="3.60.20.10">
    <property type="entry name" value="Glutamine Phosphoribosylpyrophosphate, subunit 1, domain 1"/>
    <property type="match status" value="1"/>
</dbReference>
<dbReference type="InterPro" id="IPR001962">
    <property type="entry name" value="Asn_synthase"/>
</dbReference>
<comment type="caution">
    <text evidence="9">The sequence shown here is derived from an EMBL/GenBank/DDBJ whole genome shotgun (WGS) entry which is preliminary data.</text>
</comment>
<dbReference type="CDD" id="cd00712">
    <property type="entry name" value="AsnB"/>
    <property type="match status" value="1"/>
</dbReference>
<evidence type="ECO:0000256" key="7">
    <source>
        <dbReference type="ARBA" id="ARBA00048741"/>
    </source>
</evidence>
<protein>
    <recommendedName>
        <fullName evidence="3">asparagine synthase (glutamine-hydrolyzing)</fullName>
        <ecNumber evidence="3">6.3.5.4</ecNumber>
    </recommendedName>
</protein>
<dbReference type="PIRSF" id="PIRSF001589">
    <property type="entry name" value="Asn_synthetase_glu-h"/>
    <property type="match status" value="1"/>
</dbReference>
<dbReference type="PANTHER" id="PTHR43284:SF1">
    <property type="entry name" value="ASPARAGINE SYNTHETASE"/>
    <property type="match status" value="1"/>
</dbReference>
<dbReference type="InterPro" id="IPR017932">
    <property type="entry name" value="GATase_2_dom"/>
</dbReference>
<feature type="domain" description="Glutamine amidotransferase type-2" evidence="8">
    <location>
        <begin position="2"/>
        <end position="214"/>
    </location>
</feature>
<accession>A0ABS8PVU6</accession>
<gene>
    <name evidence="9" type="primary">asnB</name>
    <name evidence="9" type="ORF">LQ567_20575</name>
</gene>
<keyword evidence="5" id="KW-0067">ATP-binding</keyword>
<keyword evidence="10" id="KW-1185">Reference proteome</keyword>
<organism evidence="9 10">
    <name type="scientific">Niabella pedocola</name>
    <dbReference type="NCBI Taxonomy" id="1752077"/>
    <lineage>
        <taxon>Bacteria</taxon>
        <taxon>Pseudomonadati</taxon>
        <taxon>Bacteroidota</taxon>
        <taxon>Chitinophagia</taxon>
        <taxon>Chitinophagales</taxon>
        <taxon>Chitinophagaceae</taxon>
        <taxon>Niabella</taxon>
    </lineage>
</organism>
<dbReference type="Pfam" id="PF00733">
    <property type="entry name" value="Asn_synthase"/>
    <property type="match status" value="1"/>
</dbReference>
<proteinExistence type="inferred from homology"/>
<dbReference type="Proteomes" id="UP001199816">
    <property type="component" value="Unassembled WGS sequence"/>
</dbReference>
<evidence type="ECO:0000256" key="6">
    <source>
        <dbReference type="ARBA" id="ARBA00022962"/>
    </source>
</evidence>
<dbReference type="Gene3D" id="3.40.50.620">
    <property type="entry name" value="HUPs"/>
    <property type="match status" value="2"/>
</dbReference>
<dbReference type="PANTHER" id="PTHR43284">
    <property type="entry name" value="ASPARAGINE SYNTHETASE (GLUTAMINE-HYDROLYZING)"/>
    <property type="match status" value="1"/>
</dbReference>
<evidence type="ECO:0000259" key="8">
    <source>
        <dbReference type="PROSITE" id="PS51278"/>
    </source>
</evidence>
<evidence type="ECO:0000256" key="3">
    <source>
        <dbReference type="ARBA" id="ARBA00012737"/>
    </source>
</evidence>
<sequence length="633" mass="72989">MCGIAGFADFNRNSSAEVLWRMTASMTHRGPDGQAEYFDEQDAFQLGLGHRRLSVIDLSHAADQPMRYENLVVVFNGEIYNYKEIKKELEEKGHRFITSSDTEVILHSWKEWGASAIYKWHGMFAIVLYDKVKEELIGIRDRAGVKPLYYSFYNGLLLFGSELKTLMAHPGFRKELDLAAIASFLEYGYVPAPHAIFKNTCKLQPGYLLRVDMKKQTFITEQYWNVYDYYNKPKLRISLPDAIEATEQILEKAFQYRMVADVPVGVFLSGGFDSSCVTALLQKNSNTRIKTFTIGTTDHQMDEAPFAKQIAEHLGTDHTEYYCTEKEALQIIPELPFYYDEPFADSSAIPTILVSRMAREQVTVALSADAGDEIFAGYTRYDYIRRYLNKISRIPVPLRKLLAGGMNQVKPEKIPGLRNRPEFFGQYDKLKNLLMDPSPVILLKNLSIAYTEADIDQLFLHKPASLVTGHSSTELLAGKDDALSFMMAVDYQTYLADDILQKVDRASMSASLEGREPFLDQDIIEFAAQLPPEYKYYKGIKKYILKEIVYKYLPREMMDRPKAGFGIPITDWLLGVLRPLVEEYFDPVFLRKQGLFDEVAVKQLKEKFYSGRKDLHLRIWYLLMFQMWYKKWI</sequence>
<evidence type="ECO:0000256" key="4">
    <source>
        <dbReference type="ARBA" id="ARBA00022741"/>
    </source>
</evidence>